<dbReference type="NCBIfam" id="TIGR02550">
    <property type="entry name" value="flagell_flgL"/>
    <property type="match status" value="1"/>
</dbReference>
<comment type="similarity">
    <text evidence="3">Belongs to the bacterial flagellin family.</text>
</comment>
<accession>A0A6P1DZC0</accession>
<organism evidence="8 9">
    <name type="scientific">Thiorhodococcus mannitoliphagus</name>
    <dbReference type="NCBI Taxonomy" id="329406"/>
    <lineage>
        <taxon>Bacteria</taxon>
        <taxon>Pseudomonadati</taxon>
        <taxon>Pseudomonadota</taxon>
        <taxon>Gammaproteobacteria</taxon>
        <taxon>Chromatiales</taxon>
        <taxon>Chromatiaceae</taxon>
        <taxon>Thiorhodococcus</taxon>
    </lineage>
</organism>
<gene>
    <name evidence="8" type="primary">flgL</name>
    <name evidence="8" type="ORF">G3480_12200</name>
</gene>
<evidence type="ECO:0000259" key="6">
    <source>
        <dbReference type="Pfam" id="PF00669"/>
    </source>
</evidence>
<dbReference type="SUPFAM" id="SSF64518">
    <property type="entry name" value="Phase 1 flagellin"/>
    <property type="match status" value="1"/>
</dbReference>
<keyword evidence="8" id="KW-0969">Cilium</keyword>
<dbReference type="GO" id="GO:0071973">
    <property type="term" value="P:bacterial-type flagellum-dependent cell motility"/>
    <property type="evidence" value="ECO:0007669"/>
    <property type="project" value="InterPro"/>
</dbReference>
<dbReference type="PRINTS" id="PR00207">
    <property type="entry name" value="FLAGELLIN"/>
</dbReference>
<evidence type="ECO:0000256" key="2">
    <source>
        <dbReference type="ARBA" id="ARBA00004613"/>
    </source>
</evidence>
<evidence type="ECO:0000256" key="5">
    <source>
        <dbReference type="ARBA" id="ARBA00023143"/>
    </source>
</evidence>
<keyword evidence="5" id="KW-0975">Bacterial flagellum</keyword>
<evidence type="ECO:0000259" key="7">
    <source>
        <dbReference type="Pfam" id="PF00700"/>
    </source>
</evidence>
<dbReference type="GO" id="GO:0005576">
    <property type="term" value="C:extracellular region"/>
    <property type="evidence" value="ECO:0007669"/>
    <property type="project" value="UniProtKB-SubCell"/>
</dbReference>
<dbReference type="GO" id="GO:0005198">
    <property type="term" value="F:structural molecule activity"/>
    <property type="evidence" value="ECO:0007669"/>
    <property type="project" value="InterPro"/>
</dbReference>
<evidence type="ECO:0000313" key="8">
    <source>
        <dbReference type="EMBL" id="NEX21064.1"/>
    </source>
</evidence>
<protein>
    <submittedName>
        <fullName evidence="8">Flagellar hook-associated protein 3</fullName>
    </submittedName>
</protein>
<evidence type="ECO:0000313" key="9">
    <source>
        <dbReference type="Proteomes" id="UP000471640"/>
    </source>
</evidence>
<reference evidence="8 9" key="2">
    <citation type="submission" date="2020-02" db="EMBL/GenBank/DDBJ databases">
        <title>Genome sequences of Thiorhodococcus mannitoliphagus and Thiorhodococcus minor, purple sulfur photosynthetic bacteria in the gammaproteobacterial family, Chromatiaceae.</title>
        <authorList>
            <person name="Aviles F.A."/>
            <person name="Meyer T.E."/>
            <person name="Kyndt J.A."/>
        </authorList>
    </citation>
    <scope>NUCLEOTIDE SEQUENCE [LARGE SCALE GENOMIC DNA]</scope>
    <source>
        <strain evidence="8 9">DSM 18266</strain>
    </source>
</reference>
<keyword evidence="8" id="KW-0966">Cell projection</keyword>
<dbReference type="Pfam" id="PF00669">
    <property type="entry name" value="Flagellin_N"/>
    <property type="match status" value="1"/>
</dbReference>
<evidence type="ECO:0000256" key="4">
    <source>
        <dbReference type="ARBA" id="ARBA00022525"/>
    </source>
</evidence>
<name>A0A6P1DZC0_9GAMM</name>
<dbReference type="PANTHER" id="PTHR42792:SF1">
    <property type="entry name" value="FLAGELLAR HOOK-ASSOCIATED PROTEIN 3"/>
    <property type="match status" value="1"/>
</dbReference>
<dbReference type="InterPro" id="IPR013384">
    <property type="entry name" value="Flagell_FlgL"/>
</dbReference>
<feature type="domain" description="Flagellin N-terminal" evidence="6">
    <location>
        <begin position="3"/>
        <end position="139"/>
    </location>
</feature>
<comment type="caution">
    <text evidence="8">The sequence shown here is derived from an EMBL/GenBank/DDBJ whole genome shotgun (WGS) entry which is preliminary data.</text>
</comment>
<keyword evidence="4" id="KW-0964">Secreted</keyword>
<proteinExistence type="inferred from homology"/>
<keyword evidence="8" id="KW-0282">Flagellum</keyword>
<dbReference type="AlphaFoldDB" id="A0A6P1DZC0"/>
<dbReference type="Gene3D" id="1.20.1330.10">
    <property type="entry name" value="f41 fragment of flagellin, N-terminal domain"/>
    <property type="match status" value="2"/>
</dbReference>
<feature type="domain" description="Flagellin C-terminal" evidence="7">
    <location>
        <begin position="333"/>
        <end position="413"/>
    </location>
</feature>
<dbReference type="InterPro" id="IPR001492">
    <property type="entry name" value="Flagellin"/>
</dbReference>
<comment type="subcellular location">
    <subcellularLocation>
        <location evidence="1">Bacterial flagellum</location>
    </subcellularLocation>
    <subcellularLocation>
        <location evidence="2">Secreted</location>
    </subcellularLocation>
</comment>
<reference evidence="9" key="1">
    <citation type="journal article" date="2020" name="Microbiol. Resour. Announc.">
        <title>Draft Genome Sequences of Thiorhodococcus mannitoliphagus and Thiorhodococcus minor, Purple Sulfur Photosynthetic Bacteria in the Gammaproteobacterial Family Chromatiaceae.</title>
        <authorList>
            <person name="Aviles F.A."/>
            <person name="Meyer T.E."/>
            <person name="Kyndt J.A."/>
        </authorList>
    </citation>
    <scope>NUCLEOTIDE SEQUENCE [LARGE SCALE GENOMIC DNA]</scope>
    <source>
        <strain evidence="9">DSM 18266</strain>
    </source>
</reference>
<evidence type="ECO:0000256" key="3">
    <source>
        <dbReference type="ARBA" id="ARBA00005709"/>
    </source>
</evidence>
<dbReference type="Pfam" id="PF00700">
    <property type="entry name" value="Flagellin_C"/>
    <property type="match status" value="1"/>
</dbReference>
<dbReference type="InterPro" id="IPR001029">
    <property type="entry name" value="Flagellin_N"/>
</dbReference>
<dbReference type="PANTHER" id="PTHR42792">
    <property type="entry name" value="FLAGELLIN"/>
    <property type="match status" value="1"/>
</dbReference>
<dbReference type="Proteomes" id="UP000471640">
    <property type="component" value="Unassembled WGS sequence"/>
</dbReference>
<sequence>MRISTNQLFQSGVSAMQRAQTDMSRTSLQMATGRRILTPSDDPSGATQSVMLQAAVTKTEQYQRNSDLALPRLEQEESQIDAVQNYLQRARELVVAGSNDTYNDENRKTLADEIRQIRDAILGVANSQDANGEYLFSGTDSFTQPFETNAAGRVVYVGAEGTGAVREVAITATRNIQVGDTGESVFMAAADKSGWEIEGIPAPLNEGTVVAAKSEVTDKAAFDLDPDEVYTIRFTGAGPVQYEVFDSGGMAVTDDSGAPIAGTYSEGLTVEFAGRSVRLSGDPANNDEITVRPASEVSIFDTLDAIVTALENPADEDAGVTFEDATAKALLNLDSGLDRTNEIRTSVGLRISDLETQSGLNDQRVLDLETTLSEIRDLDYAEAISRFKLQEVVLQAAQQSYVQVSRLSLFDFL</sequence>
<dbReference type="InterPro" id="IPR046358">
    <property type="entry name" value="Flagellin_C"/>
</dbReference>
<dbReference type="RefSeq" id="WP_164654168.1">
    <property type="nucleotide sequence ID" value="NZ_JAAIJR010000044.1"/>
</dbReference>
<dbReference type="EMBL" id="JAAIJR010000044">
    <property type="protein sequence ID" value="NEX21064.1"/>
    <property type="molecule type" value="Genomic_DNA"/>
</dbReference>
<evidence type="ECO:0000256" key="1">
    <source>
        <dbReference type="ARBA" id="ARBA00004365"/>
    </source>
</evidence>
<keyword evidence="9" id="KW-1185">Reference proteome</keyword>
<dbReference type="GO" id="GO:0009424">
    <property type="term" value="C:bacterial-type flagellum hook"/>
    <property type="evidence" value="ECO:0007669"/>
    <property type="project" value="InterPro"/>
</dbReference>